<dbReference type="SUPFAM" id="SSF52172">
    <property type="entry name" value="CheY-like"/>
    <property type="match status" value="1"/>
</dbReference>
<dbReference type="Pfam" id="PF00072">
    <property type="entry name" value="Response_reg"/>
    <property type="match status" value="1"/>
</dbReference>
<gene>
    <name evidence="3" type="primary">cheY_19</name>
    <name evidence="3" type="ORF">GALL_227950</name>
</gene>
<dbReference type="PANTHER" id="PTHR44591:SF3">
    <property type="entry name" value="RESPONSE REGULATORY DOMAIN-CONTAINING PROTEIN"/>
    <property type="match status" value="1"/>
</dbReference>
<reference evidence="3" key="1">
    <citation type="submission" date="2016-10" db="EMBL/GenBank/DDBJ databases">
        <title>Sequence of Gallionella enrichment culture.</title>
        <authorList>
            <person name="Poehlein A."/>
            <person name="Muehling M."/>
            <person name="Daniel R."/>
        </authorList>
    </citation>
    <scope>NUCLEOTIDE SEQUENCE</scope>
</reference>
<dbReference type="AlphaFoldDB" id="A0A1J5RGG8"/>
<accession>A0A1J5RGG8</accession>
<dbReference type="InterPro" id="IPR011006">
    <property type="entry name" value="CheY-like_superfamily"/>
</dbReference>
<sequence>MIYDLGAYEVTDVPNGETALRKLKLLRYDLVISDWNMPRMSGIQLLEEMRKDDALKHIPVIMVTAEATRDNVETAAALGINGYITKPFTPAKLDSLLKSLL</sequence>
<dbReference type="PROSITE" id="PS50110">
    <property type="entry name" value="RESPONSE_REGULATORY"/>
    <property type="match status" value="1"/>
</dbReference>
<dbReference type="EMBL" id="MLJW01000171">
    <property type="protein sequence ID" value="OIQ95208.1"/>
    <property type="molecule type" value="Genomic_DNA"/>
</dbReference>
<name>A0A1J5RGG8_9ZZZZ</name>
<feature type="domain" description="Response regulatory" evidence="2">
    <location>
        <begin position="1"/>
        <end position="101"/>
    </location>
</feature>
<dbReference type="GO" id="GO:0000160">
    <property type="term" value="P:phosphorelay signal transduction system"/>
    <property type="evidence" value="ECO:0007669"/>
    <property type="project" value="InterPro"/>
</dbReference>
<protein>
    <submittedName>
        <fullName evidence="3">Chemotaxis protein CheY</fullName>
    </submittedName>
</protein>
<dbReference type="Gene3D" id="3.40.50.2300">
    <property type="match status" value="1"/>
</dbReference>
<dbReference type="SMART" id="SM00448">
    <property type="entry name" value="REC"/>
    <property type="match status" value="1"/>
</dbReference>
<dbReference type="InterPro" id="IPR001789">
    <property type="entry name" value="Sig_transdc_resp-reg_receiver"/>
</dbReference>
<keyword evidence="1" id="KW-0597">Phosphoprotein</keyword>
<evidence type="ECO:0000313" key="3">
    <source>
        <dbReference type="EMBL" id="OIQ95208.1"/>
    </source>
</evidence>
<evidence type="ECO:0000256" key="1">
    <source>
        <dbReference type="ARBA" id="ARBA00022553"/>
    </source>
</evidence>
<proteinExistence type="predicted"/>
<organism evidence="3">
    <name type="scientific">mine drainage metagenome</name>
    <dbReference type="NCBI Taxonomy" id="410659"/>
    <lineage>
        <taxon>unclassified sequences</taxon>
        <taxon>metagenomes</taxon>
        <taxon>ecological metagenomes</taxon>
    </lineage>
</organism>
<dbReference type="PANTHER" id="PTHR44591">
    <property type="entry name" value="STRESS RESPONSE REGULATOR PROTEIN 1"/>
    <property type="match status" value="1"/>
</dbReference>
<evidence type="ECO:0000259" key="2">
    <source>
        <dbReference type="PROSITE" id="PS50110"/>
    </source>
</evidence>
<comment type="caution">
    <text evidence="3">The sequence shown here is derived from an EMBL/GenBank/DDBJ whole genome shotgun (WGS) entry which is preliminary data.</text>
</comment>
<dbReference type="InterPro" id="IPR050595">
    <property type="entry name" value="Bact_response_regulator"/>
</dbReference>